<evidence type="ECO:0000313" key="2">
    <source>
        <dbReference type="Proteomes" id="UP001597233"/>
    </source>
</evidence>
<name>A0ABW4RIZ8_9BACL</name>
<accession>A0ABW4RIZ8</accession>
<proteinExistence type="predicted"/>
<gene>
    <name evidence="1" type="ORF">ACFSC9_08225</name>
</gene>
<sequence>MEVNLISISAIITEIETAAATGQLTDIERFINMLDVSDQLELHSHLSMNTLQIIKNHRHELTISDAVKEHMLWYYLSQQEWSDDVLAETIAIYIESSFIAMESIVIVALKQNRVTEQQVQRIRQAFASKEVTRQIEQWRERFT</sequence>
<protein>
    <submittedName>
        <fullName evidence="1">Uncharacterized protein</fullName>
    </submittedName>
</protein>
<organism evidence="1 2">
    <name type="scientific">Paenibacillus wenxiniae</name>
    <dbReference type="NCBI Taxonomy" id="1636843"/>
    <lineage>
        <taxon>Bacteria</taxon>
        <taxon>Bacillati</taxon>
        <taxon>Bacillota</taxon>
        <taxon>Bacilli</taxon>
        <taxon>Bacillales</taxon>
        <taxon>Paenibacillaceae</taxon>
        <taxon>Paenibacillus</taxon>
    </lineage>
</organism>
<keyword evidence="2" id="KW-1185">Reference proteome</keyword>
<dbReference type="Proteomes" id="UP001597233">
    <property type="component" value="Unassembled WGS sequence"/>
</dbReference>
<evidence type="ECO:0000313" key="1">
    <source>
        <dbReference type="EMBL" id="MFD1885513.1"/>
    </source>
</evidence>
<dbReference type="EMBL" id="JBHUEH010000011">
    <property type="protein sequence ID" value="MFD1885513.1"/>
    <property type="molecule type" value="Genomic_DNA"/>
</dbReference>
<reference evidence="2" key="1">
    <citation type="journal article" date="2019" name="Int. J. Syst. Evol. Microbiol.">
        <title>The Global Catalogue of Microorganisms (GCM) 10K type strain sequencing project: providing services to taxonomists for standard genome sequencing and annotation.</title>
        <authorList>
            <consortium name="The Broad Institute Genomics Platform"/>
            <consortium name="The Broad Institute Genome Sequencing Center for Infectious Disease"/>
            <person name="Wu L."/>
            <person name="Ma J."/>
        </authorList>
    </citation>
    <scope>NUCLEOTIDE SEQUENCE [LARGE SCALE GENOMIC DNA]</scope>
    <source>
        <strain evidence="2">CCUG 54950</strain>
    </source>
</reference>
<comment type="caution">
    <text evidence="1">The sequence shown here is derived from an EMBL/GenBank/DDBJ whole genome shotgun (WGS) entry which is preliminary data.</text>
</comment>
<dbReference type="RefSeq" id="WP_347325781.1">
    <property type="nucleotide sequence ID" value="NZ_JBCGUH010000007.1"/>
</dbReference>